<proteinExistence type="predicted"/>
<dbReference type="HOGENOM" id="CLU_2267633_0_0_1"/>
<keyword evidence="2" id="KW-1185">Reference proteome</keyword>
<sequence length="103" mass="11351">MATMCAHSHSETSSISHHAVNEILDCTIENLLNQSGDLAPSDMEEVQVPHDSNVVMPFGDISMMFVPPIQGEFTNLLFQAHHETATSRHLDFDQGPNTSTTKE</sequence>
<organism evidence="1 2">
    <name type="scientific">Leersia perrieri</name>
    <dbReference type="NCBI Taxonomy" id="77586"/>
    <lineage>
        <taxon>Eukaryota</taxon>
        <taxon>Viridiplantae</taxon>
        <taxon>Streptophyta</taxon>
        <taxon>Embryophyta</taxon>
        <taxon>Tracheophyta</taxon>
        <taxon>Spermatophyta</taxon>
        <taxon>Magnoliopsida</taxon>
        <taxon>Liliopsida</taxon>
        <taxon>Poales</taxon>
        <taxon>Poaceae</taxon>
        <taxon>BOP clade</taxon>
        <taxon>Oryzoideae</taxon>
        <taxon>Oryzeae</taxon>
        <taxon>Oryzinae</taxon>
        <taxon>Leersia</taxon>
    </lineage>
</organism>
<name>A0A0D9VI67_9ORYZ</name>
<dbReference type="EnsemblPlants" id="LPERR02G19320.1">
    <property type="protein sequence ID" value="LPERR02G19320.1"/>
    <property type="gene ID" value="LPERR02G19320"/>
</dbReference>
<dbReference type="Gramene" id="LPERR02G19320.1">
    <property type="protein sequence ID" value="LPERR02G19320.1"/>
    <property type="gene ID" value="LPERR02G19320"/>
</dbReference>
<protein>
    <submittedName>
        <fullName evidence="1">Uncharacterized protein</fullName>
    </submittedName>
</protein>
<reference evidence="1" key="3">
    <citation type="submission" date="2015-04" db="UniProtKB">
        <authorList>
            <consortium name="EnsemblPlants"/>
        </authorList>
    </citation>
    <scope>IDENTIFICATION</scope>
</reference>
<reference evidence="2" key="2">
    <citation type="submission" date="2013-12" db="EMBL/GenBank/DDBJ databases">
        <authorList>
            <person name="Yu Y."/>
            <person name="Lee S."/>
            <person name="de Baynast K."/>
            <person name="Wissotski M."/>
            <person name="Liu L."/>
            <person name="Talag J."/>
            <person name="Goicoechea J."/>
            <person name="Angelova A."/>
            <person name="Jetty R."/>
            <person name="Kudrna D."/>
            <person name="Golser W."/>
            <person name="Rivera L."/>
            <person name="Zhang J."/>
            <person name="Wing R."/>
        </authorList>
    </citation>
    <scope>NUCLEOTIDE SEQUENCE</scope>
</reference>
<evidence type="ECO:0000313" key="1">
    <source>
        <dbReference type="EnsemblPlants" id="LPERR02G19320.1"/>
    </source>
</evidence>
<dbReference type="Proteomes" id="UP000032180">
    <property type="component" value="Chromosome 2"/>
</dbReference>
<reference evidence="1 2" key="1">
    <citation type="submission" date="2012-08" db="EMBL/GenBank/DDBJ databases">
        <title>Oryza genome evolution.</title>
        <authorList>
            <person name="Wing R.A."/>
        </authorList>
    </citation>
    <scope>NUCLEOTIDE SEQUENCE</scope>
</reference>
<accession>A0A0D9VI67</accession>
<evidence type="ECO:0000313" key="2">
    <source>
        <dbReference type="Proteomes" id="UP000032180"/>
    </source>
</evidence>
<dbReference type="AlphaFoldDB" id="A0A0D9VI67"/>